<keyword evidence="2" id="KW-1185">Reference proteome</keyword>
<evidence type="ECO:0000313" key="1">
    <source>
        <dbReference type="EMBL" id="PXX95174.1"/>
    </source>
</evidence>
<accession>A0A2V3ZTM9</accession>
<proteinExistence type="predicted"/>
<organism evidence="1 2">
    <name type="scientific">Marinifilum breve</name>
    <dbReference type="NCBI Taxonomy" id="2184082"/>
    <lineage>
        <taxon>Bacteria</taxon>
        <taxon>Pseudomonadati</taxon>
        <taxon>Bacteroidota</taxon>
        <taxon>Bacteroidia</taxon>
        <taxon>Marinilabiliales</taxon>
        <taxon>Marinifilaceae</taxon>
    </lineage>
</organism>
<evidence type="ECO:0000313" key="2">
    <source>
        <dbReference type="Proteomes" id="UP000248079"/>
    </source>
</evidence>
<dbReference type="EMBL" id="QFLI01000017">
    <property type="protein sequence ID" value="PXX95174.1"/>
    <property type="molecule type" value="Genomic_DNA"/>
</dbReference>
<reference evidence="1 2" key="1">
    <citation type="submission" date="2018-05" db="EMBL/GenBank/DDBJ databases">
        <title>Marinifilum breve JC075T sp. nov., a marine bacterium isolated from Yongle Blue Hole in the South China Sea.</title>
        <authorList>
            <person name="Fu T."/>
        </authorList>
    </citation>
    <scope>NUCLEOTIDE SEQUENCE [LARGE SCALE GENOMIC DNA]</scope>
    <source>
        <strain evidence="1 2">JC075</strain>
    </source>
</reference>
<comment type="caution">
    <text evidence="1">The sequence shown here is derived from an EMBL/GenBank/DDBJ whole genome shotgun (WGS) entry which is preliminary data.</text>
</comment>
<dbReference type="Proteomes" id="UP000248079">
    <property type="component" value="Unassembled WGS sequence"/>
</dbReference>
<sequence length="257" mass="29246">MLVVAQNVEEDVLNQLWYTQHTGSTNADKWVRIATCTNTYAFQDFGTVFELFGNGSSCSTYFYGRLTARFKRQSPNPGPATSMSLILHDSNIGTENIKGVRNGATIDIYLKINMYHTRYYFRRLIRANSRITALQEEPFLNNLPSGDLIINCVDAKVFASSLDVKGTIKAKEIKVVAQTADFVFEDDYQLKDLSEVEQFITTNKHLPDIPSAKQMKENGIGLAEMNKLLLQKIEEMTLHIIELNKRVYKLESDKNEK</sequence>
<name>A0A2V3ZTM9_9BACT</name>
<protein>
    <submittedName>
        <fullName evidence="1">Uncharacterized protein</fullName>
    </submittedName>
</protein>
<gene>
    <name evidence="1" type="ORF">DF185_22610</name>
</gene>
<dbReference type="AlphaFoldDB" id="A0A2V3ZTM9"/>